<dbReference type="Gene3D" id="1.10.150.50">
    <property type="entry name" value="Transcription Factor, Ets-1"/>
    <property type="match status" value="1"/>
</dbReference>
<keyword evidence="3" id="KW-0677">Repeat</keyword>
<dbReference type="PANTHER" id="PTHR12247">
    <property type="entry name" value="POLYCOMB GROUP PROTEIN"/>
    <property type="match status" value="1"/>
</dbReference>
<dbReference type="InterPro" id="IPR038348">
    <property type="entry name" value="SLED_sf"/>
</dbReference>
<dbReference type="GO" id="GO:0003682">
    <property type="term" value="F:chromatin binding"/>
    <property type="evidence" value="ECO:0007669"/>
    <property type="project" value="TreeGrafter"/>
</dbReference>
<dbReference type="OrthoDB" id="5917609at2759"/>
<keyword evidence="4" id="KW-0539">Nucleus</keyword>
<evidence type="ECO:0000256" key="5">
    <source>
        <dbReference type="PROSITE-ProRule" id="PRU00459"/>
    </source>
</evidence>
<evidence type="ECO:0000256" key="3">
    <source>
        <dbReference type="ARBA" id="ARBA00022737"/>
    </source>
</evidence>
<comment type="subcellular location">
    <subcellularLocation>
        <location evidence="1">Nucleus</location>
    </subcellularLocation>
</comment>
<dbReference type="Gene3D" id="2.30.30.140">
    <property type="match status" value="4"/>
</dbReference>
<dbReference type="InterPro" id="IPR004092">
    <property type="entry name" value="Mbt"/>
</dbReference>
<dbReference type="CDD" id="cd20117">
    <property type="entry name" value="MBT_SFMBT1_rpt4"/>
    <property type="match status" value="1"/>
</dbReference>
<feature type="compositionally biased region" description="Basic residues" evidence="6">
    <location>
        <begin position="655"/>
        <end position="674"/>
    </location>
</feature>
<dbReference type="EMBL" id="VYZK01000078">
    <property type="protein sequence ID" value="NWT66701.1"/>
    <property type="molecule type" value="Genomic_DNA"/>
</dbReference>
<evidence type="ECO:0000256" key="2">
    <source>
        <dbReference type="ARBA" id="ARBA00022491"/>
    </source>
</evidence>
<dbReference type="AlphaFoldDB" id="A0A7K5QGY4"/>
<dbReference type="InterPro" id="IPR021987">
    <property type="entry name" value="SLED"/>
</dbReference>
<keyword evidence="2" id="KW-0678">Repressor</keyword>
<dbReference type="GO" id="GO:0005634">
    <property type="term" value="C:nucleus"/>
    <property type="evidence" value="ECO:0007669"/>
    <property type="project" value="UniProtKB-SubCell"/>
</dbReference>
<dbReference type="Proteomes" id="UP000566454">
    <property type="component" value="Unassembled WGS sequence"/>
</dbReference>
<feature type="non-terminal residue" evidence="8">
    <location>
        <position position="1"/>
    </location>
</feature>
<feature type="compositionally biased region" description="Acidic residues" evidence="6">
    <location>
        <begin position="691"/>
        <end position="700"/>
    </location>
</feature>
<dbReference type="SMART" id="SM00561">
    <property type="entry name" value="MBT"/>
    <property type="match status" value="4"/>
</dbReference>
<feature type="domain" description="SAM" evidence="7">
    <location>
        <begin position="749"/>
        <end position="815"/>
    </location>
</feature>
<dbReference type="InterPro" id="IPR013761">
    <property type="entry name" value="SAM/pointed_sf"/>
</dbReference>
<dbReference type="InterPro" id="IPR050548">
    <property type="entry name" value="PcG_chromatin_remod_factors"/>
</dbReference>
<feature type="repeat" description="MBT" evidence="5">
    <location>
        <begin position="348"/>
        <end position="445"/>
    </location>
</feature>
<feature type="non-terminal residue" evidence="8">
    <location>
        <position position="822"/>
    </location>
</feature>
<dbReference type="InterPro" id="IPR037604">
    <property type="entry name" value="Scm-like-4MBT1/2_SAM"/>
</dbReference>
<dbReference type="Gene3D" id="3.90.1150.190">
    <property type="entry name" value="SLED domain"/>
    <property type="match status" value="1"/>
</dbReference>
<evidence type="ECO:0000256" key="4">
    <source>
        <dbReference type="ARBA" id="ARBA00023242"/>
    </source>
</evidence>
<feature type="repeat" description="MBT" evidence="5">
    <location>
        <begin position="11"/>
        <end position="111"/>
    </location>
</feature>
<dbReference type="PROSITE" id="PS51079">
    <property type="entry name" value="MBT"/>
    <property type="match status" value="4"/>
</dbReference>
<accession>A0A7K5QGY4</accession>
<protein>
    <submittedName>
        <fullName evidence="8">SMBT1 protein</fullName>
    </submittedName>
</protein>
<dbReference type="Pfam" id="PF02820">
    <property type="entry name" value="MBT"/>
    <property type="match status" value="4"/>
</dbReference>
<dbReference type="CDD" id="cd20111">
    <property type="entry name" value="MBT_SFMBT1_rpt1"/>
    <property type="match status" value="1"/>
</dbReference>
<dbReference type="InterPro" id="IPR001660">
    <property type="entry name" value="SAM"/>
</dbReference>
<dbReference type="Pfam" id="PF00536">
    <property type="entry name" value="SAM_1"/>
    <property type="match status" value="1"/>
</dbReference>
<reference evidence="8 9" key="1">
    <citation type="submission" date="2019-09" db="EMBL/GenBank/DDBJ databases">
        <title>Bird 10,000 Genomes (B10K) Project - Family phase.</title>
        <authorList>
            <person name="Zhang G."/>
        </authorList>
    </citation>
    <scope>NUCLEOTIDE SEQUENCE [LARGE SCALE GENOMIC DNA]</scope>
    <source>
        <strain evidence="8">B10K-DU-013-18</strain>
        <tissue evidence="8">Muscle</tissue>
    </source>
</reference>
<feature type="region of interest" description="Disordered" evidence="6">
    <location>
        <begin position="633"/>
        <end position="733"/>
    </location>
</feature>
<evidence type="ECO:0000256" key="1">
    <source>
        <dbReference type="ARBA" id="ARBA00004123"/>
    </source>
</evidence>
<comment type="caution">
    <text evidence="8">The sequence shown here is derived from an EMBL/GenBank/DDBJ whole genome shotgun (WGS) entry which is preliminary data.</text>
</comment>
<evidence type="ECO:0000313" key="9">
    <source>
        <dbReference type="Proteomes" id="UP000566454"/>
    </source>
</evidence>
<gene>
    <name evidence="8" type="primary">Sfmbt1</name>
    <name evidence="8" type="ORF">PRUHIM_R00169</name>
</gene>
<evidence type="ECO:0000313" key="8">
    <source>
        <dbReference type="EMBL" id="NWT66701.1"/>
    </source>
</evidence>
<proteinExistence type="predicted"/>
<dbReference type="GO" id="GO:0003714">
    <property type="term" value="F:transcription corepressor activity"/>
    <property type="evidence" value="ECO:0007669"/>
    <property type="project" value="InterPro"/>
</dbReference>
<name>A0A7K5QGY4_9PASE</name>
<dbReference type="Pfam" id="PF12140">
    <property type="entry name" value="SLED"/>
    <property type="match status" value="1"/>
</dbReference>
<evidence type="ECO:0000256" key="6">
    <source>
        <dbReference type="SAM" id="MobiDB-lite"/>
    </source>
</evidence>
<evidence type="ECO:0000259" key="7">
    <source>
        <dbReference type="SMART" id="SM00454"/>
    </source>
</evidence>
<feature type="repeat" description="MBT" evidence="5">
    <location>
        <begin position="233"/>
        <end position="340"/>
    </location>
</feature>
<dbReference type="SUPFAM" id="SSF63748">
    <property type="entry name" value="Tudor/PWWP/MBT"/>
    <property type="match status" value="4"/>
</dbReference>
<dbReference type="InterPro" id="IPR047352">
    <property type="entry name" value="MBT_SFMBT1_rpt2"/>
</dbReference>
<dbReference type="CDD" id="cd20113">
    <property type="entry name" value="MBT_SFMBT1_rpt2"/>
    <property type="match status" value="1"/>
</dbReference>
<dbReference type="PANTHER" id="PTHR12247:SF77">
    <property type="entry name" value="SCM-LIKE WITH FOUR MBT DOMAINS PROTEIN 1"/>
    <property type="match status" value="1"/>
</dbReference>
<dbReference type="CDD" id="cd20115">
    <property type="entry name" value="MBT_SFMBT1_rpt3"/>
    <property type="match status" value="1"/>
</dbReference>
<dbReference type="GO" id="GO:0042393">
    <property type="term" value="F:histone binding"/>
    <property type="evidence" value="ECO:0007669"/>
    <property type="project" value="InterPro"/>
</dbReference>
<organism evidence="8 9">
    <name type="scientific">Prunella himalayana</name>
    <dbReference type="NCBI Taxonomy" id="670356"/>
    <lineage>
        <taxon>Eukaryota</taxon>
        <taxon>Metazoa</taxon>
        <taxon>Chordata</taxon>
        <taxon>Craniata</taxon>
        <taxon>Vertebrata</taxon>
        <taxon>Euteleostomi</taxon>
        <taxon>Archelosauria</taxon>
        <taxon>Archosauria</taxon>
        <taxon>Dinosauria</taxon>
        <taxon>Saurischia</taxon>
        <taxon>Theropoda</taxon>
        <taxon>Coelurosauria</taxon>
        <taxon>Aves</taxon>
        <taxon>Neognathae</taxon>
        <taxon>Neoaves</taxon>
        <taxon>Telluraves</taxon>
        <taxon>Australaves</taxon>
        <taxon>Passeriformes</taxon>
        <taxon>Passeroidea</taxon>
        <taxon>Prunellidae</taxon>
        <taxon>Prunella</taxon>
    </lineage>
</organism>
<sequence length="822" mass="92748">DAGSSVEEMEFNWDEYLEDTGATAAPHGSFKHVDTSLQNGFAPGMKLEVAVKSDQNTYWVATIITTCGQLLLLRYDGYGEDRKADFWCDILTADLHPIGWCQQNKKILKVPEGIKDKIPDQEEFLQRVLKGACSAPANLLEGLHRGKNPLDLIAPGSRLELQNIRDSLEAWIVTVVENVGGRLKLRYEGLEDLDKFDQWLFYLDPFLHQVGWAAQHGYSLQPPLAIRSLRSEADWQEILKKVKEEEEESSVPTDLFKDKPVIGVHSFSEGMKLEAVDPMAPFVISPATVLKVYNDKYFLVEMDDLRAERASSQRYVCHVNSAGIFPVQWSLKNGLHLSPPPGYPGQDFDWADYLKQCGAEAAPQSCFPLLTSDHGFKENMKLEAVNPVDPEEVCIATVTKLKDSYLWLQLEGSKKPVPECIVSVESMNIFPVGWCETNGYQLRPPRKAIVNKQKKIAVVQPEKQILSSRTVHDGLKNQELNSSDSVVINGKYCCPKIYFNHRCFSGPYLNKGRIAELPQSVGPGNCVLVLKEVLTLLINAAYKPSRVLRELQLDEEAAWHGHGETLKAKYKGKSYRATVEVVRTADRVADFCRKTCIKLECCPNLFGPQMVLDKCSENCSVLTKTKYTHYYGKRKNKRIGRPPGGHSNLEVAMKKPNKRRKRRKHFFVHKKKRSSTSVDNTPAGSPQGSGAEEEDDQDESELSHSLAQDRDKRKRKLRTFSFSDDENKPPSPKDIKMEVAEKLQLDSNPLEWSVADVVRFLKSTDCAPLARIFLDQEIDGQALLLLTLPTVQECMDLKLGPAIKLCHHIERVKLAFYQQFAN</sequence>
<dbReference type="SUPFAM" id="SSF47769">
    <property type="entry name" value="SAM/Pointed domain"/>
    <property type="match status" value="1"/>
</dbReference>
<dbReference type="SMART" id="SM00454">
    <property type="entry name" value="SAM"/>
    <property type="match status" value="1"/>
</dbReference>
<dbReference type="InterPro" id="IPR047351">
    <property type="entry name" value="MBT_SFMBT1_rpt3"/>
</dbReference>
<dbReference type="CDD" id="cd09581">
    <property type="entry name" value="SAM_Scm-like-4MBT1_2"/>
    <property type="match status" value="1"/>
</dbReference>
<dbReference type="FunFam" id="1.10.150.50:FF:000027">
    <property type="entry name" value="scm-like with four MBT domains protein 2"/>
    <property type="match status" value="1"/>
</dbReference>
<feature type="compositionally biased region" description="Polar residues" evidence="6">
    <location>
        <begin position="675"/>
        <end position="688"/>
    </location>
</feature>
<feature type="repeat" description="MBT" evidence="5">
    <location>
        <begin position="119"/>
        <end position="223"/>
    </location>
</feature>
<keyword evidence="9" id="KW-1185">Reference proteome</keyword>